<keyword evidence="5" id="KW-0411">Iron-sulfur</keyword>
<dbReference type="PANTHER" id="PTHR43809:SF1">
    <property type="entry name" value="NITRITE REDUCTASE (NADH) LARGE SUBUNIT"/>
    <property type="match status" value="1"/>
</dbReference>
<evidence type="ECO:0000256" key="3">
    <source>
        <dbReference type="ARBA" id="ARBA00023002"/>
    </source>
</evidence>
<dbReference type="SUPFAM" id="SSF56014">
    <property type="entry name" value="Nitrite and sulphite reductase 4Fe-4S domain-like"/>
    <property type="match status" value="1"/>
</dbReference>
<comment type="caution">
    <text evidence="7">The sequence shown here is derived from an EMBL/GenBank/DDBJ whole genome shotgun (WGS) entry which is preliminary data.</text>
</comment>
<evidence type="ECO:0000256" key="4">
    <source>
        <dbReference type="ARBA" id="ARBA00023004"/>
    </source>
</evidence>
<dbReference type="InterPro" id="IPR052034">
    <property type="entry name" value="NasD-like"/>
</dbReference>
<keyword evidence="4" id="KW-0408">Iron</keyword>
<dbReference type="Proteomes" id="UP001501288">
    <property type="component" value="Unassembled WGS sequence"/>
</dbReference>
<feature type="region of interest" description="Disordered" evidence="6">
    <location>
        <begin position="96"/>
        <end position="118"/>
    </location>
</feature>
<evidence type="ECO:0000256" key="5">
    <source>
        <dbReference type="ARBA" id="ARBA00023014"/>
    </source>
</evidence>
<dbReference type="PANTHER" id="PTHR43809">
    <property type="entry name" value="NITRITE REDUCTASE (NADH) LARGE SUBUNIT"/>
    <property type="match status" value="1"/>
</dbReference>
<evidence type="ECO:0000256" key="6">
    <source>
        <dbReference type="SAM" id="MobiDB-lite"/>
    </source>
</evidence>
<reference evidence="7 8" key="1">
    <citation type="journal article" date="2019" name="Int. J. Syst. Evol. Microbiol.">
        <title>The Global Catalogue of Microorganisms (GCM) 10K type strain sequencing project: providing services to taxonomists for standard genome sequencing and annotation.</title>
        <authorList>
            <consortium name="The Broad Institute Genomics Platform"/>
            <consortium name="The Broad Institute Genome Sequencing Center for Infectious Disease"/>
            <person name="Wu L."/>
            <person name="Ma J."/>
        </authorList>
    </citation>
    <scope>NUCLEOTIDE SEQUENCE [LARGE SCALE GENOMIC DNA]</scope>
    <source>
        <strain evidence="7 8">JCM 14588</strain>
    </source>
</reference>
<evidence type="ECO:0000256" key="2">
    <source>
        <dbReference type="ARBA" id="ARBA00022723"/>
    </source>
</evidence>
<sequence>MFYISTAERLQRTAPWLQELDGGIEHLREVIFDDVLGICDDLDAMMARHVNAYADEWREVLEDPQKLAQFTGFVNDETSVDPDLLYLVERDQIRPATPQEKADPSLHLVGPRIPVRSA</sequence>
<evidence type="ECO:0000313" key="7">
    <source>
        <dbReference type="EMBL" id="GAA1545483.1"/>
    </source>
</evidence>
<organism evidence="7 8">
    <name type="scientific">Dermacoccus barathri</name>
    <dbReference type="NCBI Taxonomy" id="322601"/>
    <lineage>
        <taxon>Bacteria</taxon>
        <taxon>Bacillati</taxon>
        <taxon>Actinomycetota</taxon>
        <taxon>Actinomycetes</taxon>
        <taxon>Micrococcales</taxon>
        <taxon>Dermacoccaceae</taxon>
        <taxon>Dermacoccus</taxon>
    </lineage>
</organism>
<evidence type="ECO:0000313" key="8">
    <source>
        <dbReference type="Proteomes" id="UP001501288"/>
    </source>
</evidence>
<proteinExistence type="predicted"/>
<keyword evidence="3" id="KW-0560">Oxidoreductase</keyword>
<keyword evidence="1" id="KW-0349">Heme</keyword>
<keyword evidence="8" id="KW-1185">Reference proteome</keyword>
<keyword evidence="2" id="KW-0479">Metal-binding</keyword>
<gene>
    <name evidence="7" type="ORF">GCM10009762_18440</name>
</gene>
<protein>
    <submittedName>
        <fullName evidence="7">Uncharacterized protein</fullName>
    </submittedName>
</protein>
<name>A0ABN2BRX1_9MICO</name>
<dbReference type="RefSeq" id="WP_346030412.1">
    <property type="nucleotide sequence ID" value="NZ_BAAANV010000037.1"/>
</dbReference>
<dbReference type="EMBL" id="BAAANV010000037">
    <property type="protein sequence ID" value="GAA1545483.1"/>
    <property type="molecule type" value="Genomic_DNA"/>
</dbReference>
<evidence type="ECO:0000256" key="1">
    <source>
        <dbReference type="ARBA" id="ARBA00022617"/>
    </source>
</evidence>
<accession>A0ABN2BRX1</accession>
<dbReference type="InterPro" id="IPR045854">
    <property type="entry name" value="NO2/SO3_Rdtase_4Fe4S_sf"/>
</dbReference>